<dbReference type="Gene3D" id="3.40.50.10860">
    <property type="entry name" value="Leucine Dehydrogenase, chain A, domain 1"/>
    <property type="match status" value="1"/>
</dbReference>
<keyword evidence="7" id="KW-0520">NAD</keyword>
<proteinExistence type="inferred from homology"/>
<dbReference type="InterPro" id="IPR033922">
    <property type="entry name" value="NAD_bind_Glu_DH"/>
</dbReference>
<evidence type="ECO:0000256" key="5">
    <source>
        <dbReference type="PIRNR" id="PIRNR000185"/>
    </source>
</evidence>
<dbReference type="SUPFAM" id="SSF51735">
    <property type="entry name" value="NAD(P)-binding Rossmann-fold domains"/>
    <property type="match status" value="1"/>
</dbReference>
<evidence type="ECO:0000256" key="8">
    <source>
        <dbReference type="PIRSR" id="PIRSR000185-3"/>
    </source>
</evidence>
<dbReference type="PANTHER" id="PTHR11606:SF13">
    <property type="entry name" value="GLUTAMATE DEHYDROGENASE 1, MITOCHONDRIAL"/>
    <property type="match status" value="1"/>
</dbReference>
<evidence type="ECO:0000259" key="11">
    <source>
        <dbReference type="SMART" id="SM00839"/>
    </source>
</evidence>
<accession>A0A2T0V2M0</accession>
<evidence type="ECO:0000256" key="2">
    <source>
        <dbReference type="ARBA" id="ARBA00006382"/>
    </source>
</evidence>
<evidence type="ECO:0000256" key="4">
    <source>
        <dbReference type="ARBA" id="ARBA00048584"/>
    </source>
</evidence>
<feature type="active site" description="Proton donor" evidence="6">
    <location>
        <position position="143"/>
    </location>
</feature>
<dbReference type="GO" id="GO:0004352">
    <property type="term" value="F:glutamate dehydrogenase (NAD+) activity"/>
    <property type="evidence" value="ECO:0007669"/>
    <property type="project" value="TreeGrafter"/>
</dbReference>
<dbReference type="PIRSF" id="PIRSF000185">
    <property type="entry name" value="Glu_DH"/>
    <property type="match status" value="1"/>
</dbReference>
<comment type="similarity">
    <text evidence="2 5 9">Belongs to the Glu/Leu/Phe/Val dehydrogenases family.</text>
</comment>
<dbReference type="CDD" id="cd01076">
    <property type="entry name" value="NAD_bind_1_Glu_DH"/>
    <property type="match status" value="1"/>
</dbReference>
<dbReference type="AlphaFoldDB" id="A0A2T0V2M0"/>
<keyword evidence="7" id="KW-0547">Nucleotide-binding</keyword>
<dbReference type="InterPro" id="IPR006097">
    <property type="entry name" value="Glu/Leu/Phe/Val/Trp_DH_dimer"/>
</dbReference>
<dbReference type="InterPro" id="IPR014362">
    <property type="entry name" value="Glu_DH"/>
</dbReference>
<feature type="domain" description="Glutamate/phenylalanine/leucine/valine/L-tryptophan dehydrogenase C-terminal" evidence="11">
    <location>
        <begin position="220"/>
        <end position="450"/>
    </location>
</feature>
<feature type="site" description="Important for catalysis" evidence="8">
    <location>
        <position position="183"/>
    </location>
</feature>
<dbReference type="InterPro" id="IPR046346">
    <property type="entry name" value="Aminoacid_DH-like_N_sf"/>
</dbReference>
<feature type="compositionally biased region" description="Basic residues" evidence="10">
    <location>
        <begin position="1"/>
        <end position="17"/>
    </location>
</feature>
<dbReference type="InterPro" id="IPR006096">
    <property type="entry name" value="Glu/Leu/Phe/Val/Trp_DH_C"/>
</dbReference>
<evidence type="ECO:0000256" key="7">
    <source>
        <dbReference type="PIRSR" id="PIRSR000185-2"/>
    </source>
</evidence>
<protein>
    <recommendedName>
        <fullName evidence="5">Glutamate dehydrogenase</fullName>
    </recommendedName>
</protein>
<dbReference type="EMBL" id="PVTK01000005">
    <property type="protein sequence ID" value="PRY64425.1"/>
    <property type="molecule type" value="Genomic_DNA"/>
</dbReference>
<dbReference type="PANTHER" id="PTHR11606">
    <property type="entry name" value="GLUTAMATE DEHYDROGENASE"/>
    <property type="match status" value="1"/>
</dbReference>
<evidence type="ECO:0000313" key="12">
    <source>
        <dbReference type="EMBL" id="PRY64425.1"/>
    </source>
</evidence>
<dbReference type="Proteomes" id="UP000237647">
    <property type="component" value="Unassembled WGS sequence"/>
</dbReference>
<dbReference type="GO" id="GO:0004354">
    <property type="term" value="F:glutamate dehydrogenase (NADP+) activity"/>
    <property type="evidence" value="ECO:0007669"/>
    <property type="project" value="UniProtKB-EC"/>
</dbReference>
<feature type="binding site" evidence="7">
    <location>
        <position position="227"/>
    </location>
    <ligand>
        <name>NAD(+)</name>
        <dbReference type="ChEBI" id="CHEBI:57540"/>
    </ligand>
</feature>
<feature type="region of interest" description="Disordered" evidence="10">
    <location>
        <begin position="1"/>
        <end position="37"/>
    </location>
</feature>
<organism evidence="12 13">
    <name type="scientific">Vreelandella songnenensis</name>
    <dbReference type="NCBI Taxonomy" id="1176243"/>
    <lineage>
        <taxon>Bacteria</taxon>
        <taxon>Pseudomonadati</taxon>
        <taxon>Pseudomonadota</taxon>
        <taxon>Gammaproteobacteria</taxon>
        <taxon>Oceanospirillales</taxon>
        <taxon>Halomonadaceae</taxon>
        <taxon>Vreelandella</taxon>
    </lineage>
</organism>
<name>A0A2T0V2M0_9GAMM</name>
<evidence type="ECO:0000313" key="13">
    <source>
        <dbReference type="Proteomes" id="UP000237647"/>
    </source>
</evidence>
<reference evidence="12 13" key="1">
    <citation type="submission" date="2018-03" db="EMBL/GenBank/DDBJ databases">
        <title>Genomic Encyclopedia of Type Strains, Phase III (KMG-III): the genomes of soil and plant-associated and newly described type strains.</title>
        <authorList>
            <person name="Whitman W."/>
        </authorList>
    </citation>
    <scope>NUCLEOTIDE SEQUENCE [LARGE SCALE GENOMIC DNA]</scope>
    <source>
        <strain evidence="12 13">CGMCC 1.12152</strain>
    </source>
</reference>
<feature type="binding site" evidence="7">
    <location>
        <position position="107"/>
    </location>
    <ligand>
        <name>substrate</name>
    </ligand>
</feature>
<comment type="function">
    <text evidence="1">Catalyzes the reversible oxidative deamination of glutamate to alpha-ketoglutarate and ammonia.</text>
</comment>
<evidence type="ECO:0000256" key="10">
    <source>
        <dbReference type="SAM" id="MobiDB-lite"/>
    </source>
</evidence>
<dbReference type="GO" id="GO:0000166">
    <property type="term" value="F:nucleotide binding"/>
    <property type="evidence" value="ECO:0007669"/>
    <property type="project" value="UniProtKB-KW"/>
</dbReference>
<keyword evidence="3 5" id="KW-0560">Oxidoreductase</keyword>
<dbReference type="GO" id="GO:0006538">
    <property type="term" value="P:L-glutamate catabolic process"/>
    <property type="evidence" value="ECO:0007669"/>
    <property type="project" value="TreeGrafter"/>
</dbReference>
<comment type="caution">
    <text evidence="12">The sequence shown here is derived from an EMBL/GenBank/DDBJ whole genome shotgun (WGS) entry which is preliminary data.</text>
</comment>
<dbReference type="Pfam" id="PF00208">
    <property type="entry name" value="ELFV_dehydrog"/>
    <property type="match status" value="1"/>
</dbReference>
<feature type="binding site" evidence="7">
    <location>
        <position position="258"/>
    </location>
    <ligand>
        <name>NAD(+)</name>
        <dbReference type="ChEBI" id="CHEBI:57540"/>
    </ligand>
</feature>
<dbReference type="InterPro" id="IPR036291">
    <property type="entry name" value="NAD(P)-bd_dom_sf"/>
</dbReference>
<dbReference type="RefSeq" id="WP_106374891.1">
    <property type="nucleotide sequence ID" value="NZ_PVTK01000005.1"/>
</dbReference>
<dbReference type="SMART" id="SM00839">
    <property type="entry name" value="ELFV_dehydrog"/>
    <property type="match status" value="1"/>
</dbReference>
<dbReference type="Pfam" id="PF02812">
    <property type="entry name" value="ELFV_dehydrog_N"/>
    <property type="match status" value="1"/>
</dbReference>
<sequence length="456" mass="48859">MGKSKSRKAKAANKKSQPKAPRSEKPQAQQSAPQALTPETGAALFEDARSRLEDVFTALEIHPDARARLMQPSLSLQVSVPVRMDDGSLKAFPAWRVQYDTSLGPAKGGVRFHPDVNQHEVTTLSFWMAVKCAVAGLPYGGGKGGVQVDAKALSALERERLARGYIRAIADVMGPDRDIPAPDVNTDATVMGWMIDEYEQITRTHAPAAITGKPLPLGGSPGRVAATGRGALKVLDLWAAREERKPEETSVAVQGFGNAAYHFARLAEARGYKVVALSDSSGAIYCADGIDIATAHKDKTQHGKLSKSDAGKHISGAELLALEVDVLALAALENQIHGENVGEVQASAILEIANGPLTSAADDALAKRDVSVLPDVLANTGGVVVSYFEWLQNRAGETWEEDEVNRRLEALLETEAGRVLSRAEEEGITYRQAAYRQGIERIADAIMARGNCLDGR</sequence>
<evidence type="ECO:0000256" key="9">
    <source>
        <dbReference type="RuleBase" id="RU004417"/>
    </source>
</evidence>
<dbReference type="PRINTS" id="PR00082">
    <property type="entry name" value="GLFDHDRGNASE"/>
</dbReference>
<dbReference type="Gene3D" id="3.40.50.720">
    <property type="entry name" value="NAD(P)-binding Rossmann-like Domain"/>
    <property type="match status" value="1"/>
</dbReference>
<keyword evidence="13" id="KW-1185">Reference proteome</keyword>
<dbReference type="OrthoDB" id="9803297at2"/>
<dbReference type="InterPro" id="IPR006095">
    <property type="entry name" value="Glu/Leu/Phe/Val/Trp_DH"/>
</dbReference>
<comment type="catalytic activity">
    <reaction evidence="4">
        <text>L-glutamate + NADP(+) + H2O = 2-oxoglutarate + NH4(+) + NADPH + H(+)</text>
        <dbReference type="Rhea" id="RHEA:11612"/>
        <dbReference type="ChEBI" id="CHEBI:15377"/>
        <dbReference type="ChEBI" id="CHEBI:15378"/>
        <dbReference type="ChEBI" id="CHEBI:16810"/>
        <dbReference type="ChEBI" id="CHEBI:28938"/>
        <dbReference type="ChEBI" id="CHEBI:29985"/>
        <dbReference type="ChEBI" id="CHEBI:57783"/>
        <dbReference type="ChEBI" id="CHEBI:58349"/>
        <dbReference type="EC" id="1.4.1.4"/>
    </reaction>
</comment>
<feature type="binding site" evidence="7">
    <location>
        <position position="386"/>
    </location>
    <ligand>
        <name>substrate</name>
    </ligand>
</feature>
<feature type="binding site" evidence="7">
    <location>
        <position position="131"/>
    </location>
    <ligand>
        <name>substrate</name>
    </ligand>
</feature>
<gene>
    <name evidence="12" type="ORF">B0H98_10585</name>
</gene>
<dbReference type="SUPFAM" id="SSF53223">
    <property type="entry name" value="Aminoacid dehydrogenase-like, N-terminal domain"/>
    <property type="match status" value="1"/>
</dbReference>
<evidence type="ECO:0000256" key="6">
    <source>
        <dbReference type="PIRSR" id="PIRSR000185-1"/>
    </source>
</evidence>
<evidence type="ECO:0000256" key="1">
    <source>
        <dbReference type="ARBA" id="ARBA00003868"/>
    </source>
</evidence>
<evidence type="ECO:0000256" key="3">
    <source>
        <dbReference type="ARBA" id="ARBA00023002"/>
    </source>
</evidence>